<evidence type="ECO:0000313" key="1">
    <source>
        <dbReference type="EMBL" id="TVZ64125.1"/>
    </source>
</evidence>
<dbReference type="RefSeq" id="WP_022715438.1">
    <property type="nucleotide sequence ID" value="NZ_ATTQ01000007.1"/>
</dbReference>
<proteinExistence type="predicted"/>
<accession>A0A559SP83</accession>
<sequence>MHAVTIAFNADSFRKLSMKDLGLILDGLTAARDGLAGVLNQPRCTSNAEDELDDTITSVDGVIDLLASLANEAAPIEPDEVKARAWLLLGYHARLRDDLPQFAALASTLAADHSKANFAQTHRERRNGDV</sequence>
<organism evidence="1 2">
    <name type="scientific">Rhizobium mongolense USDA 1844</name>
    <dbReference type="NCBI Taxonomy" id="1079460"/>
    <lineage>
        <taxon>Bacteria</taxon>
        <taxon>Pseudomonadati</taxon>
        <taxon>Pseudomonadota</taxon>
        <taxon>Alphaproteobacteria</taxon>
        <taxon>Hyphomicrobiales</taxon>
        <taxon>Rhizobiaceae</taxon>
        <taxon>Rhizobium/Agrobacterium group</taxon>
        <taxon>Rhizobium</taxon>
    </lineage>
</organism>
<dbReference type="EMBL" id="VISO01000003">
    <property type="protein sequence ID" value="TVZ64125.1"/>
    <property type="molecule type" value="Genomic_DNA"/>
</dbReference>
<evidence type="ECO:0000313" key="2">
    <source>
        <dbReference type="Proteomes" id="UP000319824"/>
    </source>
</evidence>
<dbReference type="AlphaFoldDB" id="A0A559SP83"/>
<reference evidence="1 2" key="1">
    <citation type="submission" date="2019-06" db="EMBL/GenBank/DDBJ databases">
        <title>Pac Bio to generate improved reference genome sequences for organisms with transposon mutant libraries (support for FEBA project).</title>
        <authorList>
            <person name="Blow M."/>
        </authorList>
    </citation>
    <scope>NUCLEOTIDE SEQUENCE [LARGE SCALE GENOMIC DNA]</scope>
    <source>
        <strain evidence="1 2">USDA 1844</strain>
    </source>
</reference>
<gene>
    <name evidence="1" type="ORF">BCL32_4332</name>
</gene>
<dbReference type="Proteomes" id="UP000319824">
    <property type="component" value="Unassembled WGS sequence"/>
</dbReference>
<comment type="caution">
    <text evidence="1">The sequence shown here is derived from an EMBL/GenBank/DDBJ whole genome shotgun (WGS) entry which is preliminary data.</text>
</comment>
<protein>
    <submittedName>
        <fullName evidence="1">Uncharacterized protein</fullName>
    </submittedName>
</protein>
<name>A0A559SP83_9HYPH</name>